<dbReference type="PANTHER" id="PTHR38926">
    <property type="entry name" value="F-BOX DOMAIN CONTAINING PROTEIN, EXPRESSED"/>
    <property type="match status" value="1"/>
</dbReference>
<gene>
    <name evidence="2" type="ORF">AQUCO_01100223v1</name>
</gene>
<dbReference type="InParanoid" id="A0A2G5E639"/>
<dbReference type="SMART" id="SM00367">
    <property type="entry name" value="LRR_CC"/>
    <property type="match status" value="4"/>
</dbReference>
<dbReference type="CDD" id="cd22164">
    <property type="entry name" value="F-box_AtSKIP19-like"/>
    <property type="match status" value="1"/>
</dbReference>
<dbReference type="Gene3D" id="3.80.10.10">
    <property type="entry name" value="Ribonuclease Inhibitor"/>
    <property type="match status" value="1"/>
</dbReference>
<dbReference type="AlphaFoldDB" id="A0A2G5E639"/>
<reference evidence="2 3" key="1">
    <citation type="submission" date="2017-09" db="EMBL/GenBank/DDBJ databases">
        <title>WGS assembly of Aquilegia coerulea Goldsmith.</title>
        <authorList>
            <person name="Hodges S."/>
            <person name="Kramer E."/>
            <person name="Nordborg M."/>
            <person name="Tomkins J."/>
            <person name="Borevitz J."/>
            <person name="Derieg N."/>
            <person name="Yan J."/>
            <person name="Mihaltcheva S."/>
            <person name="Hayes R.D."/>
            <person name="Rokhsar D."/>
        </authorList>
    </citation>
    <scope>NUCLEOTIDE SEQUENCE [LARGE SCALE GENOMIC DNA]</scope>
    <source>
        <strain evidence="3">cv. Goldsmith</strain>
    </source>
</reference>
<feature type="domain" description="F-box" evidence="1">
    <location>
        <begin position="21"/>
        <end position="68"/>
    </location>
</feature>
<evidence type="ECO:0000313" key="3">
    <source>
        <dbReference type="Proteomes" id="UP000230069"/>
    </source>
</evidence>
<proteinExistence type="predicted"/>
<evidence type="ECO:0000259" key="1">
    <source>
        <dbReference type="PROSITE" id="PS50181"/>
    </source>
</evidence>
<dbReference type="PROSITE" id="PS50181">
    <property type="entry name" value="FBOX"/>
    <property type="match status" value="1"/>
</dbReference>
<dbReference type="InterPro" id="IPR057207">
    <property type="entry name" value="FBXL15_LRR"/>
</dbReference>
<keyword evidence="3" id="KW-1185">Reference proteome</keyword>
<dbReference type="EMBL" id="KZ305028">
    <property type="protein sequence ID" value="PIA51233.1"/>
    <property type="molecule type" value="Genomic_DNA"/>
</dbReference>
<dbReference type="STRING" id="218851.A0A2G5E639"/>
<evidence type="ECO:0000313" key="2">
    <source>
        <dbReference type="EMBL" id="PIA51233.1"/>
    </source>
</evidence>
<dbReference type="InterPro" id="IPR001810">
    <property type="entry name" value="F-box_dom"/>
</dbReference>
<dbReference type="InterPro" id="IPR006553">
    <property type="entry name" value="Leu-rich_rpt_Cys-con_subtyp"/>
</dbReference>
<dbReference type="SUPFAM" id="SSF52047">
    <property type="entry name" value="RNI-like"/>
    <property type="match status" value="1"/>
</dbReference>
<protein>
    <recommendedName>
        <fullName evidence="1">F-box domain-containing protein</fullName>
    </recommendedName>
</protein>
<dbReference type="InterPro" id="IPR032675">
    <property type="entry name" value="LRR_dom_sf"/>
</dbReference>
<dbReference type="FunCoup" id="A0A2G5E639">
    <property type="interactions" value="1042"/>
</dbReference>
<dbReference type="Pfam" id="PF25372">
    <property type="entry name" value="DUF7885"/>
    <property type="match status" value="1"/>
</dbReference>
<accession>A0A2G5E639</accession>
<dbReference type="Pfam" id="PF12937">
    <property type="entry name" value="F-box-like"/>
    <property type="match status" value="1"/>
</dbReference>
<dbReference type="Proteomes" id="UP000230069">
    <property type="component" value="Unassembled WGS sequence"/>
</dbReference>
<dbReference type="Gene3D" id="1.20.1280.50">
    <property type="match status" value="1"/>
</dbReference>
<dbReference type="PANTHER" id="PTHR38926:SF2">
    <property type="entry name" value="F-BOX_LRR-REPEAT PROTEIN 21-RELATED"/>
    <property type="match status" value="1"/>
</dbReference>
<dbReference type="OrthoDB" id="2095648at2759"/>
<sequence>MESRSSKRGRKIRKSRTSKEIRNWLDLPHDVIIQIFLKLGVIEILFNAQRVCSLWRKLAKEPQLYRCIDMRNPWQYFDPCNFDPFRRMARKAMIRSCGQLEEISMEYFGTDEHIYRAIGKSKPRSLRAIRLVSCYQVSDEALIDIAKENPLLEELELIFCSFMTETIATVGQYCPQLKSFRINCTACIYSDPAEAYNEEALAIAASMPQLRRLHLFGNHMNNTGLQAILVGCPHLEYLDLRQCFTIDLKGDLLKKCSDRITDLRLPNDSTHGYGYDTSIYRS</sequence>
<organism evidence="2 3">
    <name type="scientific">Aquilegia coerulea</name>
    <name type="common">Rocky mountain columbine</name>
    <dbReference type="NCBI Taxonomy" id="218851"/>
    <lineage>
        <taxon>Eukaryota</taxon>
        <taxon>Viridiplantae</taxon>
        <taxon>Streptophyta</taxon>
        <taxon>Embryophyta</taxon>
        <taxon>Tracheophyta</taxon>
        <taxon>Spermatophyta</taxon>
        <taxon>Magnoliopsida</taxon>
        <taxon>Ranunculales</taxon>
        <taxon>Ranunculaceae</taxon>
        <taxon>Thalictroideae</taxon>
        <taxon>Aquilegia</taxon>
    </lineage>
</organism>
<name>A0A2G5E639_AQUCA</name>